<reference evidence="4 5" key="1">
    <citation type="submission" date="2023-08" db="EMBL/GenBank/DDBJ databases">
        <title>Implementing the SeqCode for naming new Mesorhizobium species isolated from Vachellia karroo root nodules.</title>
        <authorList>
            <person name="Van Lill M."/>
        </authorList>
    </citation>
    <scope>NUCLEOTIDE SEQUENCE [LARGE SCALE GENOMIC DNA]</scope>
    <source>
        <strain evidence="4 5">VK25D</strain>
    </source>
</reference>
<dbReference type="InterPro" id="IPR014337">
    <property type="entry name" value="Ectoine_EhuB"/>
</dbReference>
<dbReference type="PANTHER" id="PTHR35936">
    <property type="entry name" value="MEMBRANE-BOUND LYTIC MUREIN TRANSGLYCOSYLASE F"/>
    <property type="match status" value="1"/>
</dbReference>
<comment type="caution">
    <text evidence="4">The sequence shown here is derived from an EMBL/GenBank/DDBJ whole genome shotgun (WGS) entry which is preliminary data.</text>
</comment>
<feature type="domain" description="Solute-binding protein family 3/N-terminal" evidence="3">
    <location>
        <begin position="38"/>
        <end position="271"/>
    </location>
</feature>
<dbReference type="Proteomes" id="UP001285154">
    <property type="component" value="Unassembled WGS sequence"/>
</dbReference>
<dbReference type="Pfam" id="PF00497">
    <property type="entry name" value="SBP_bac_3"/>
    <property type="match status" value="1"/>
</dbReference>
<dbReference type="NCBIfam" id="TIGR02995">
    <property type="entry name" value="ectoine_ehuB"/>
    <property type="match status" value="1"/>
</dbReference>
<dbReference type="Gene3D" id="3.40.190.10">
    <property type="entry name" value="Periplasmic binding protein-like II"/>
    <property type="match status" value="2"/>
</dbReference>
<evidence type="ECO:0000256" key="1">
    <source>
        <dbReference type="ARBA" id="ARBA00022729"/>
    </source>
</evidence>
<evidence type="ECO:0000256" key="2">
    <source>
        <dbReference type="SAM" id="SignalP"/>
    </source>
</evidence>
<organism evidence="4 5">
    <name type="scientific">Mesorhizobium vachelliae</name>
    <dbReference type="NCBI Taxonomy" id="3072309"/>
    <lineage>
        <taxon>Bacteria</taxon>
        <taxon>Pseudomonadati</taxon>
        <taxon>Pseudomonadota</taxon>
        <taxon>Alphaproteobacteria</taxon>
        <taxon>Hyphomicrobiales</taxon>
        <taxon>Phyllobacteriaceae</taxon>
        <taxon>Mesorhizobium</taxon>
    </lineage>
</organism>
<keyword evidence="5" id="KW-1185">Reference proteome</keyword>
<dbReference type="RefSeq" id="WP_320253424.1">
    <property type="nucleotide sequence ID" value="NZ_JAVIIQ010000034.1"/>
</dbReference>
<dbReference type="InterPro" id="IPR001638">
    <property type="entry name" value="Solute-binding_3/MltF_N"/>
</dbReference>
<evidence type="ECO:0000313" key="5">
    <source>
        <dbReference type="Proteomes" id="UP001285154"/>
    </source>
</evidence>
<dbReference type="SMART" id="SM00062">
    <property type="entry name" value="PBPb"/>
    <property type="match status" value="1"/>
</dbReference>
<protein>
    <submittedName>
        <fullName evidence="4">Ectoine/hydroxyectoine ABC transporter substrate-binding protein EhuB</fullName>
    </submittedName>
</protein>
<gene>
    <name evidence="4" type="primary">ehuB</name>
    <name evidence="4" type="ORF">RFM42_33395</name>
</gene>
<feature type="chain" id="PRO_5046394152" evidence="2">
    <location>
        <begin position="27"/>
        <end position="282"/>
    </location>
</feature>
<feature type="signal peptide" evidence="2">
    <location>
        <begin position="1"/>
        <end position="26"/>
    </location>
</feature>
<evidence type="ECO:0000259" key="3">
    <source>
        <dbReference type="SMART" id="SM00062"/>
    </source>
</evidence>
<name>A0ABU5AF16_9HYPH</name>
<dbReference type="EMBL" id="JAVIIQ010000034">
    <property type="protein sequence ID" value="MDX8535879.1"/>
    <property type="molecule type" value="Genomic_DNA"/>
</dbReference>
<sequence length="282" mass="30089">MKPNFTALTALLGLTLFSLTNTGASAGPVADRIANGQPIRIGFASEVPYAYPDANNQPAGFANVIALGALKEMGYTNIEPVVTEWGGLIPGLQSGRFDIITGGMYILKSRCENVLFAEPLAKTGEAFIVQPGNPKGLSNYKDLVSKNATMVANTGSSVIEQAKKDGVQDSQIIQVPGMPEILATVESGRADAGVSAFLELKEVAKKAGGKVEVTDPKAFPESYQNWVGIAFSKDDAEFVAKFNQAQKKFIGTPEMMKAVAPYDYDKNMLPDGKTAEWVCANR</sequence>
<accession>A0ABU5AF16</accession>
<dbReference type="PANTHER" id="PTHR35936:SF17">
    <property type="entry name" value="ARGININE-BINDING EXTRACELLULAR PROTEIN ARTP"/>
    <property type="match status" value="1"/>
</dbReference>
<proteinExistence type="predicted"/>
<dbReference type="SUPFAM" id="SSF53850">
    <property type="entry name" value="Periplasmic binding protein-like II"/>
    <property type="match status" value="1"/>
</dbReference>
<evidence type="ECO:0000313" key="4">
    <source>
        <dbReference type="EMBL" id="MDX8535879.1"/>
    </source>
</evidence>
<keyword evidence="1 2" id="KW-0732">Signal</keyword>